<dbReference type="GeneID" id="100168823"/>
<evidence type="ECO:0000313" key="8">
    <source>
        <dbReference type="Proteomes" id="UP000007819"/>
    </source>
</evidence>
<protein>
    <recommendedName>
        <fullName evidence="6">Peptidase S1 domain-containing protein</fullName>
    </recommendedName>
</protein>
<dbReference type="RefSeq" id="XP_001949959.4">
    <property type="nucleotide sequence ID" value="XM_001949924.5"/>
</dbReference>
<evidence type="ECO:0000313" key="7">
    <source>
        <dbReference type="EnsemblMetazoa" id="XP_001949959.4"/>
    </source>
</evidence>
<dbReference type="PANTHER" id="PTHR24258:SF140">
    <property type="entry name" value="BCDNA.GH08420-RELATED"/>
    <property type="match status" value="1"/>
</dbReference>
<keyword evidence="3" id="KW-0720">Serine protease</keyword>
<feature type="compositionally biased region" description="Low complexity" evidence="4">
    <location>
        <begin position="487"/>
        <end position="501"/>
    </location>
</feature>
<feature type="disulfide bond" evidence="2">
    <location>
        <begin position="788"/>
        <end position="803"/>
    </location>
</feature>
<feature type="region of interest" description="Disordered" evidence="4">
    <location>
        <begin position="449"/>
        <end position="502"/>
    </location>
</feature>
<dbReference type="InterPro" id="IPR002172">
    <property type="entry name" value="LDrepeatLR_classA_rpt"/>
</dbReference>
<dbReference type="Proteomes" id="UP000007819">
    <property type="component" value="Chromosome A2"/>
</dbReference>
<dbReference type="PROSITE" id="PS00135">
    <property type="entry name" value="TRYPSIN_SER"/>
    <property type="match status" value="1"/>
</dbReference>
<feature type="compositionally biased region" description="Basic and acidic residues" evidence="4">
    <location>
        <begin position="570"/>
        <end position="585"/>
    </location>
</feature>
<comment type="caution">
    <text evidence="2">Lacks conserved residue(s) required for the propagation of feature annotation.</text>
</comment>
<feature type="domain" description="Peptidase S1" evidence="6">
    <location>
        <begin position="1018"/>
        <end position="1249"/>
    </location>
</feature>
<dbReference type="Pfam" id="PF09342">
    <property type="entry name" value="DUF1986"/>
    <property type="match status" value="1"/>
</dbReference>
<evidence type="ECO:0000256" key="3">
    <source>
        <dbReference type="RuleBase" id="RU363034"/>
    </source>
</evidence>
<feature type="compositionally biased region" description="Low complexity" evidence="4">
    <location>
        <begin position="588"/>
        <end position="608"/>
    </location>
</feature>
<feature type="transmembrane region" description="Helical" evidence="5">
    <location>
        <begin position="24"/>
        <end position="43"/>
    </location>
</feature>
<evidence type="ECO:0000256" key="4">
    <source>
        <dbReference type="SAM" id="MobiDB-lite"/>
    </source>
</evidence>
<dbReference type="PRINTS" id="PR00261">
    <property type="entry name" value="LDLRECEPTOR"/>
</dbReference>
<dbReference type="FunFam" id="2.40.10.10:FF:000111">
    <property type="entry name" value="Blast:Serine protease nudel"/>
    <property type="match status" value="1"/>
</dbReference>
<dbReference type="InterPro" id="IPR018114">
    <property type="entry name" value="TRYPSIN_HIS"/>
</dbReference>
<evidence type="ECO:0000259" key="6">
    <source>
        <dbReference type="PROSITE" id="PS50240"/>
    </source>
</evidence>
<accession>A0A8R2ADK6</accession>
<keyword evidence="5" id="KW-1133">Transmembrane helix</keyword>
<keyword evidence="5" id="KW-0472">Membrane</keyword>
<dbReference type="GO" id="GO:0004252">
    <property type="term" value="F:serine-type endopeptidase activity"/>
    <property type="evidence" value="ECO:0007669"/>
    <property type="project" value="InterPro"/>
</dbReference>
<reference evidence="7" key="2">
    <citation type="submission" date="2022-06" db="UniProtKB">
        <authorList>
            <consortium name="EnsemblMetazoa"/>
        </authorList>
    </citation>
    <scope>IDENTIFICATION</scope>
</reference>
<dbReference type="SUPFAM" id="SSF50494">
    <property type="entry name" value="Trypsin-like serine proteases"/>
    <property type="match status" value="2"/>
</dbReference>
<feature type="region of interest" description="Disordered" evidence="4">
    <location>
        <begin position="553"/>
        <end position="621"/>
    </location>
</feature>
<dbReference type="OrthoDB" id="10016557at2759"/>
<reference evidence="8" key="1">
    <citation type="submission" date="2010-06" db="EMBL/GenBank/DDBJ databases">
        <authorList>
            <person name="Jiang H."/>
            <person name="Abraham K."/>
            <person name="Ali S."/>
            <person name="Alsbrooks S.L."/>
            <person name="Anim B.N."/>
            <person name="Anosike U.S."/>
            <person name="Attaway T."/>
            <person name="Bandaranaike D.P."/>
            <person name="Battles P.K."/>
            <person name="Bell S.N."/>
            <person name="Bell A.V."/>
            <person name="Beltran B."/>
            <person name="Bickham C."/>
            <person name="Bustamante Y."/>
            <person name="Caleb T."/>
            <person name="Canada A."/>
            <person name="Cardenas V."/>
            <person name="Carter K."/>
            <person name="Chacko J."/>
            <person name="Chandrabose M.N."/>
            <person name="Chavez D."/>
            <person name="Chavez A."/>
            <person name="Chen L."/>
            <person name="Chu H.-S."/>
            <person name="Claassen K.J."/>
            <person name="Cockrell R."/>
            <person name="Collins M."/>
            <person name="Cooper J.A."/>
            <person name="Cree A."/>
            <person name="Curry S.M."/>
            <person name="Da Y."/>
            <person name="Dao M.D."/>
            <person name="Das B."/>
            <person name="Davila M.-L."/>
            <person name="Davy-Carroll L."/>
            <person name="Denson S."/>
            <person name="Dinh H."/>
            <person name="Ebong V.E."/>
            <person name="Edwards J.R."/>
            <person name="Egan A."/>
            <person name="El-Daye J."/>
            <person name="Escobedo L."/>
            <person name="Fernandez S."/>
            <person name="Fernando P.R."/>
            <person name="Flagg N."/>
            <person name="Forbes L.D."/>
            <person name="Fowler R.G."/>
            <person name="Fu Q."/>
            <person name="Gabisi R.A."/>
            <person name="Ganer J."/>
            <person name="Garbino Pronczuk A."/>
            <person name="Garcia R.M."/>
            <person name="Garner T."/>
            <person name="Garrett T.E."/>
            <person name="Gonzalez D.A."/>
            <person name="Hamid H."/>
            <person name="Hawkins E.S."/>
            <person name="Hirani K."/>
            <person name="Hogues M.E."/>
            <person name="Hollins B."/>
            <person name="Hsiao C.-H."/>
            <person name="Jabil R."/>
            <person name="James M.L."/>
            <person name="Jhangiani S.N."/>
            <person name="Johnson B."/>
            <person name="Johnson Q."/>
            <person name="Joshi V."/>
            <person name="Kalu J.B."/>
            <person name="Kam C."/>
            <person name="Kashfia A."/>
            <person name="Keebler J."/>
            <person name="Kisamo H."/>
            <person name="Kovar C.L."/>
            <person name="Lago L.A."/>
            <person name="Lai C.-Y."/>
            <person name="Laidlaw J."/>
            <person name="Lara F."/>
            <person name="Le T.-K."/>
            <person name="Lee S.L."/>
            <person name="Legall F.H."/>
            <person name="Lemon S.J."/>
            <person name="Lewis L.R."/>
            <person name="Li B."/>
            <person name="Liu Y."/>
            <person name="Liu Y.-S."/>
            <person name="Lopez J."/>
            <person name="Lozado R.J."/>
            <person name="Lu J."/>
            <person name="Madu R.C."/>
            <person name="Maheshwari M."/>
            <person name="Maheshwari R."/>
            <person name="Malloy K."/>
            <person name="Martinez E."/>
            <person name="Mathew T."/>
            <person name="Mercado I.C."/>
            <person name="Mercado C."/>
            <person name="Meyer B."/>
            <person name="Montgomery K."/>
            <person name="Morgan M.B."/>
            <person name="Munidasa M."/>
            <person name="Nazareth L.V."/>
            <person name="Nelson J."/>
            <person name="Ng B.M."/>
            <person name="Nguyen N.B."/>
            <person name="Nguyen P.Q."/>
            <person name="Nguyen T."/>
            <person name="Obregon M."/>
            <person name="Okwuonu G.O."/>
            <person name="Onwere C.G."/>
            <person name="Orozco G."/>
            <person name="Parra A."/>
            <person name="Patel S."/>
            <person name="Patil S."/>
            <person name="Perez A."/>
            <person name="Perez Y."/>
            <person name="Pham C."/>
            <person name="Primus E.L."/>
            <person name="Pu L.-L."/>
            <person name="Puazo M."/>
            <person name="Qin X."/>
            <person name="Quiroz J.B."/>
            <person name="Reese J."/>
            <person name="Richards S."/>
            <person name="Rives C.M."/>
            <person name="Robberts R."/>
            <person name="Ruiz S.J."/>
            <person name="Ruiz M.J."/>
            <person name="Santibanez J."/>
            <person name="Schneider B.W."/>
            <person name="Sisson I."/>
            <person name="Smith M."/>
            <person name="Sodergren E."/>
            <person name="Song X.-Z."/>
            <person name="Song B.B."/>
            <person name="Summersgill H."/>
            <person name="Thelus R."/>
            <person name="Thornton R.D."/>
            <person name="Trejos Z.Y."/>
            <person name="Usmani K."/>
            <person name="Vattathil S."/>
            <person name="Villasana D."/>
            <person name="Walker D.L."/>
            <person name="Wang S."/>
            <person name="Wang K."/>
            <person name="White C.S."/>
            <person name="Williams A.C."/>
            <person name="Williamson J."/>
            <person name="Wilson K."/>
            <person name="Woghiren I.O."/>
            <person name="Woodworth J.R."/>
            <person name="Worley K.C."/>
            <person name="Wright R.A."/>
            <person name="Wu W."/>
            <person name="Young L."/>
            <person name="Zhang L."/>
            <person name="Zhang J."/>
            <person name="Zhu Y."/>
            <person name="Muzny D.M."/>
            <person name="Weinstock G."/>
            <person name="Gibbs R.A."/>
        </authorList>
    </citation>
    <scope>NUCLEOTIDE SEQUENCE [LARGE SCALE GENOMIC DNA]</scope>
    <source>
        <strain evidence="8">LSR1</strain>
    </source>
</reference>
<feature type="disulfide bond" evidence="2">
    <location>
        <begin position="1887"/>
        <end position="1899"/>
    </location>
</feature>
<dbReference type="PROSITE" id="PS01209">
    <property type="entry name" value="LDLRA_1"/>
    <property type="match status" value="5"/>
</dbReference>
<dbReference type="Gene3D" id="2.40.10.10">
    <property type="entry name" value="Trypsin-like serine proteases"/>
    <property type="match status" value="1"/>
</dbReference>
<dbReference type="PROSITE" id="PS00134">
    <property type="entry name" value="TRYPSIN_HIS"/>
    <property type="match status" value="1"/>
</dbReference>
<dbReference type="GO" id="GO:0006508">
    <property type="term" value="P:proteolysis"/>
    <property type="evidence" value="ECO:0007669"/>
    <property type="project" value="UniProtKB-KW"/>
</dbReference>
<dbReference type="InterPro" id="IPR043504">
    <property type="entry name" value="Peptidase_S1_PA_chymotrypsin"/>
</dbReference>
<dbReference type="KEGG" id="api:100168823"/>
<feature type="disulfide bond" evidence="2">
    <location>
        <begin position="1430"/>
        <end position="1445"/>
    </location>
</feature>
<dbReference type="CTD" id="38738"/>
<dbReference type="CDD" id="cd00112">
    <property type="entry name" value="LDLa"/>
    <property type="match status" value="7"/>
</dbReference>
<keyword evidence="3" id="KW-0645">Protease</keyword>
<dbReference type="InterPro" id="IPR009003">
    <property type="entry name" value="Peptidase_S1_PA"/>
</dbReference>
<feature type="disulfide bond" evidence="2">
    <location>
        <begin position="1501"/>
        <end position="1516"/>
    </location>
</feature>
<dbReference type="SMART" id="SM00020">
    <property type="entry name" value="Tryp_SPc"/>
    <property type="match status" value="1"/>
</dbReference>
<keyword evidence="1 2" id="KW-1015">Disulfide bond</keyword>
<dbReference type="Pfam" id="PF00089">
    <property type="entry name" value="Trypsin"/>
    <property type="match status" value="1"/>
</dbReference>
<dbReference type="InterPro" id="IPR023415">
    <property type="entry name" value="LDLR_class-A_CS"/>
</dbReference>
<evidence type="ECO:0000256" key="1">
    <source>
        <dbReference type="ARBA" id="ARBA00023157"/>
    </source>
</evidence>
<dbReference type="PROSITE" id="PS50068">
    <property type="entry name" value="LDLRA_2"/>
    <property type="match status" value="8"/>
</dbReference>
<feature type="disulfide bond" evidence="2">
    <location>
        <begin position="1842"/>
        <end position="1860"/>
    </location>
</feature>
<dbReference type="CDD" id="cd00190">
    <property type="entry name" value="Tryp_SPc"/>
    <property type="match status" value="1"/>
</dbReference>
<proteinExistence type="predicted"/>
<feature type="disulfide bond" evidence="2">
    <location>
        <begin position="1982"/>
        <end position="1997"/>
    </location>
</feature>
<dbReference type="PROSITE" id="PS50240">
    <property type="entry name" value="TRYPSIN_DOM"/>
    <property type="match status" value="1"/>
</dbReference>
<evidence type="ECO:0000256" key="5">
    <source>
        <dbReference type="SAM" id="Phobius"/>
    </source>
</evidence>
<dbReference type="SUPFAM" id="SSF57424">
    <property type="entry name" value="LDL receptor-like module"/>
    <property type="match status" value="7"/>
</dbReference>
<keyword evidence="5" id="KW-0812">Transmembrane</keyword>
<dbReference type="PANTHER" id="PTHR24258">
    <property type="entry name" value="SERINE PROTEASE-RELATED"/>
    <property type="match status" value="1"/>
</dbReference>
<feature type="compositionally biased region" description="Polar residues" evidence="4">
    <location>
        <begin position="475"/>
        <end position="486"/>
    </location>
</feature>
<dbReference type="InterPro" id="IPR036055">
    <property type="entry name" value="LDL_receptor-like_sf"/>
</dbReference>
<sequence>MSNINSSTLKLLYENNMPFWKRKCFILLILISTTFLGLLTYYATRDIFNQGMDTNTGNNLNRTLRSPLNAENLYKSESSGTISNVAQPYYNNSNFQTVSDDVHKQEISVTCELNNRLKSLMYEIKRLYNSLNRLDVQFNRDKRGLREETTIVDCVEMKGKFNKIYEDLNRISKALSMVDDNGICRCKCPLDTSTTVGTTTEVSHLTKIPFDQRTFTPGNLNEYAPATGEKTKQSKKIIFSKYTPQSVTNQLGSFSDDEIITTTSNEENEFSTTLSSTLGGTTIQEDTVRTVDTKGDLSPEMSIAVTNIVNREDNTQPTAGPQIIYFTGIIPNDSENIQTHITSDTSTSSTDIMDPNENIRTTELNNDRITTTHENNSNKDVFFNFTAENENISETTTEILGHENNHSNTYYITKKNSESLNENENISKSTTDILSKPDNRYDITYITEESSESTSENENISGSTTEISELDINHNKTYYVTEKTPQSTSENENTSGSTTEISELDKNYSEAYVTEKTLEFTSKIENITKSIAGTSKPDDNNYSDTDVTDRTVDFIENSKNRNNTVVNERTSSEDRGEKHYDKPKDGQNTNHSTTIIIGNTNTENVNHSNNKDDDDDEKSTLQQPEVIQQLKVQPKTYPICFYPAPCSPNVVNYQQINELQDANTNTIQYTAQSLNAYKRKPPVATVIQNDYPVLLICRTDVVCSVADFAGQPNRLHCMYSVNVNKNNENTSNQTIKNYYNSTKNAAAVTSAKSAARNNGDILTGNLDCPSNTFPCVDNSGCVDTENWCDGRIHCDDASDESQCNCKQRIDKDKLCDGYYDCPSGEDELGCFGCNNETFSCGDWDIVLQRSSCFERRNRCDYIKNCPNGRDEDECTLLSRHLENPNQIFFISYSSGYLHHNWKGNWYPMCGNDQIHTWAEKACTVESGEMSKPNKVEYTNELTTYNGPYINIDGNNQIILLNECKHQGIFVECEPEMCGIRSDLKFNKNIDPDRMRRSPYLEPSSNITSRFTRSKDPRVVGGIASNPGAWPWLIALYQDGIFHCGGVILSDQWVLTAAHCVNQYKKHFYEVQAGILRRFSFSPMEQSRIVTHAIIHTQYSRSTMENDLALLRLDRSLEFNRWIRPVCLPDSKLSWIPFPGTMCTAVGWGATVEHGPDPDNMREVEVPILAECTHKSDIDGKEICAGYLSGGHDTCQGDSGGPLLCREPNNLNKWYVAGIVSHGEGCARPMEPGVYTRVALYMDWIFKATEENNLPQERPLQYCPGIRCKTGKQCIPTKRQCDKYVDCMNAEDEQNCDYTGSQYQVNLYRSRNTDHSNLKYSKLKSAGQPLRGVNVNFTTPKLAPTTVASVRSNVTPLSKYDINANPRDRDVVKVETKTTVAAVKEKNNSNNITRLNDTVINALSQLFDNQFTEKMFSCKRITQVVVYNHRCDGTVDCEDGTDEESCNCKIRLANMYNSSAICDGIMDCHNGADEADCVTSKCKADETTCGWPIKCVKKSAWCDGHVNCIDGSDEKYCVAITNGTTAVTSDGTGRPTLRQSGMVAVNRNGVWRVRCIHDDAVVKIAHDTCSSLGYSHSEHYAKRMSWNSALPLKTNKLKISDVCEGLFVKCAGKKTVDEKRYHWHADILVNGTLVQSGVLLKDSWVLVKRIGLNLNKSYATAVLGGSTYSIIWIKSPYEQIVRVDGIREVPGEDFDLLHLASPATVSRGVAPLEVLPFQPSPWLNGTCYAIGYTNDQHNNKTEVAFLRPDTEHCDDPNELCFTVSQIPRSCSNGKNMSHVTAVICESNFGLFLAAPSIQSDMNLCDRNVRIRLPIAECLMNKIAEITDESVKTTPVPFCNGKRCELGECIPWERVCDGVPDCRDEQDETIKMCQERTDKCKTNDNMCICDVGSFRCANGKCVEKTAFCDGLNNCGDGTDEPKTCEKNTCVDYLKLTAPERLCDGRWDCLDKTDEEFANCPSYCNRTNVYHCQSSNKCISTELVCDGEEDCPESDDEAECIGLITPAGKKNEGVLAVRSYGHWHEQCITDDYTDVDYHSLCRALGFRHAVGIKKAVGTSVDFENFMVVQLNAGTDVIIRSATKDILQRRTDLACTATYVMCSST</sequence>
<feature type="disulfide bond" evidence="2">
    <location>
        <begin position="1894"/>
        <end position="1912"/>
    </location>
</feature>
<dbReference type="Pfam" id="PF00057">
    <property type="entry name" value="Ldl_recept_a"/>
    <property type="match status" value="5"/>
</dbReference>
<keyword evidence="8" id="KW-1185">Reference proteome</keyword>
<feature type="disulfide bond" evidence="2">
    <location>
        <begin position="1280"/>
        <end position="1295"/>
    </location>
</feature>
<dbReference type="InterPro" id="IPR001254">
    <property type="entry name" value="Trypsin_dom"/>
</dbReference>
<dbReference type="EnsemblMetazoa" id="XM_001949924.5">
    <property type="protein sequence ID" value="XP_001949959.4"/>
    <property type="gene ID" value="LOC100168823"/>
</dbReference>
<evidence type="ECO:0000256" key="2">
    <source>
        <dbReference type="PROSITE-ProRule" id="PRU00124"/>
    </source>
</evidence>
<dbReference type="InterPro" id="IPR015420">
    <property type="entry name" value="Peptidase_S1A_nudel"/>
</dbReference>
<feature type="compositionally biased region" description="Low complexity" evidence="4">
    <location>
        <begin position="449"/>
        <end position="466"/>
    </location>
</feature>
<dbReference type="InterPro" id="IPR033116">
    <property type="entry name" value="TRYPSIN_SER"/>
</dbReference>
<name>A0A8R2ADK6_ACYPI</name>
<dbReference type="Gene3D" id="2.40.128.620">
    <property type="match status" value="1"/>
</dbReference>
<feature type="disulfide bond" evidence="2">
    <location>
        <begin position="859"/>
        <end position="874"/>
    </location>
</feature>
<keyword evidence="3" id="KW-0378">Hydrolase</keyword>
<organism evidence="7 8">
    <name type="scientific">Acyrthosiphon pisum</name>
    <name type="common">Pea aphid</name>
    <dbReference type="NCBI Taxonomy" id="7029"/>
    <lineage>
        <taxon>Eukaryota</taxon>
        <taxon>Metazoa</taxon>
        <taxon>Ecdysozoa</taxon>
        <taxon>Arthropoda</taxon>
        <taxon>Hexapoda</taxon>
        <taxon>Insecta</taxon>
        <taxon>Pterygota</taxon>
        <taxon>Neoptera</taxon>
        <taxon>Paraneoptera</taxon>
        <taxon>Hemiptera</taxon>
        <taxon>Sternorrhyncha</taxon>
        <taxon>Aphidomorpha</taxon>
        <taxon>Aphidoidea</taxon>
        <taxon>Aphididae</taxon>
        <taxon>Macrosiphini</taxon>
        <taxon>Acyrthosiphon</taxon>
    </lineage>
</organism>
<feature type="compositionally biased region" description="Polar residues" evidence="4">
    <location>
        <begin position="560"/>
        <end position="569"/>
    </location>
</feature>
<dbReference type="SMART" id="SM00192">
    <property type="entry name" value="LDLa"/>
    <property type="match status" value="11"/>
</dbReference>
<dbReference type="Gene3D" id="4.10.400.10">
    <property type="entry name" value="Low-density Lipoprotein Receptor"/>
    <property type="match status" value="6"/>
</dbReference>